<keyword evidence="3" id="KW-1185">Reference proteome</keyword>
<feature type="transmembrane region" description="Helical" evidence="1">
    <location>
        <begin position="6"/>
        <end position="22"/>
    </location>
</feature>
<gene>
    <name evidence="2" type="ORF">JR050_09335</name>
</gene>
<name>A0ABS2DHC2_9BACI</name>
<evidence type="ECO:0000313" key="2">
    <source>
        <dbReference type="EMBL" id="MBM6617869.1"/>
    </source>
</evidence>
<comment type="caution">
    <text evidence="2">The sequence shown here is derived from an EMBL/GenBank/DDBJ whole genome shotgun (WGS) entry which is preliminary data.</text>
</comment>
<protein>
    <recommendedName>
        <fullName evidence="4">DUF3953 domain-containing protein</fullName>
    </recommendedName>
</protein>
<evidence type="ECO:0000256" key="1">
    <source>
        <dbReference type="SAM" id="Phobius"/>
    </source>
</evidence>
<accession>A0ABS2DHC2</accession>
<proteinExistence type="predicted"/>
<feature type="transmembrane region" description="Helical" evidence="1">
    <location>
        <begin position="31"/>
        <end position="51"/>
    </location>
</feature>
<organism evidence="2 3">
    <name type="scientific">Bacillus suaedaesalsae</name>
    <dbReference type="NCBI Taxonomy" id="2810349"/>
    <lineage>
        <taxon>Bacteria</taxon>
        <taxon>Bacillati</taxon>
        <taxon>Bacillota</taxon>
        <taxon>Bacilli</taxon>
        <taxon>Bacillales</taxon>
        <taxon>Bacillaceae</taxon>
        <taxon>Bacillus</taxon>
    </lineage>
</organism>
<keyword evidence="1" id="KW-0472">Membrane</keyword>
<dbReference type="EMBL" id="JAFELM010000028">
    <property type="protein sequence ID" value="MBM6617869.1"/>
    <property type="molecule type" value="Genomic_DNA"/>
</dbReference>
<evidence type="ECO:0000313" key="3">
    <source>
        <dbReference type="Proteomes" id="UP001518925"/>
    </source>
</evidence>
<dbReference type="Proteomes" id="UP001518925">
    <property type="component" value="Unassembled WGS sequence"/>
</dbReference>
<dbReference type="RefSeq" id="WP_204203230.1">
    <property type="nucleotide sequence ID" value="NZ_JAFELM010000028.1"/>
</dbReference>
<evidence type="ECO:0008006" key="4">
    <source>
        <dbReference type="Google" id="ProtNLM"/>
    </source>
</evidence>
<keyword evidence="1" id="KW-0812">Transmembrane</keyword>
<sequence>MGFYYLLLLLLGVVLIMIGALWKEVPRSVKILIFLFVVGVLCIVFALILFMPGSSDMIAELLKLEE</sequence>
<reference evidence="2 3" key="1">
    <citation type="submission" date="2021-02" db="EMBL/GenBank/DDBJ databases">
        <title>Bacillus sp. RD4P76, an endophyte from a halophyte.</title>
        <authorList>
            <person name="Sun J.-Q."/>
        </authorList>
    </citation>
    <scope>NUCLEOTIDE SEQUENCE [LARGE SCALE GENOMIC DNA]</scope>
    <source>
        <strain evidence="2 3">RD4P76</strain>
    </source>
</reference>
<keyword evidence="1" id="KW-1133">Transmembrane helix</keyword>